<gene>
    <name evidence="1" type="ORF">XYCOK13_37310</name>
</gene>
<dbReference type="AlphaFoldDB" id="A0A8J4H4L1"/>
<proteinExistence type="predicted"/>
<dbReference type="InterPro" id="IPR014986">
    <property type="entry name" value="XkdN-like"/>
</dbReference>
<sequence length="130" mass="14853">MTEVHQETLLRKLLDTEMRPEKKLWMKRFDAEFHIQALDGKTINRIREQASYPTRNGKQVDEEKFGALLIEKACLVPDWTDKALLDAFGPTPTDVIQKRLLAGEIVRLTGDILQLSGFGDEEEAVEEAKN</sequence>
<keyword evidence="2" id="KW-1185">Reference proteome</keyword>
<dbReference type="EMBL" id="BOVK01000062">
    <property type="protein sequence ID" value="GIQ70907.1"/>
    <property type="molecule type" value="Genomic_DNA"/>
</dbReference>
<dbReference type="Gene3D" id="3.30.2220.30">
    <property type="match status" value="1"/>
</dbReference>
<name>A0A8J4H4L1_9BACL</name>
<comment type="caution">
    <text evidence="1">The sequence shown here is derived from an EMBL/GenBank/DDBJ whole genome shotgun (WGS) entry which is preliminary data.</text>
</comment>
<dbReference type="Pfam" id="PF08890">
    <property type="entry name" value="Phage_TAC_5"/>
    <property type="match status" value="1"/>
</dbReference>
<accession>A0A8J4H4L1</accession>
<dbReference type="Proteomes" id="UP000677918">
    <property type="component" value="Unassembled WGS sequence"/>
</dbReference>
<dbReference type="InterPro" id="IPR038559">
    <property type="entry name" value="XkdN-like_sf"/>
</dbReference>
<evidence type="ECO:0008006" key="3">
    <source>
        <dbReference type="Google" id="ProtNLM"/>
    </source>
</evidence>
<evidence type="ECO:0000313" key="2">
    <source>
        <dbReference type="Proteomes" id="UP000677918"/>
    </source>
</evidence>
<reference evidence="1" key="1">
    <citation type="submission" date="2021-04" db="EMBL/GenBank/DDBJ databases">
        <title>Draft genome sequence of Xylanibacillus composti strain K13.</title>
        <authorList>
            <person name="Uke A."/>
            <person name="Chhe C."/>
            <person name="Baramee S."/>
            <person name="Kosugi A."/>
        </authorList>
    </citation>
    <scope>NUCLEOTIDE SEQUENCE</scope>
    <source>
        <strain evidence="1">K13</strain>
    </source>
</reference>
<evidence type="ECO:0000313" key="1">
    <source>
        <dbReference type="EMBL" id="GIQ70907.1"/>
    </source>
</evidence>
<protein>
    <recommendedName>
        <fullName evidence="3">XkdN-like tail assembly chaperone</fullName>
    </recommendedName>
</protein>
<dbReference type="RefSeq" id="WP_213413713.1">
    <property type="nucleotide sequence ID" value="NZ_BOVK01000062.1"/>
</dbReference>
<organism evidence="1 2">
    <name type="scientific">Xylanibacillus composti</name>
    <dbReference type="NCBI Taxonomy" id="1572762"/>
    <lineage>
        <taxon>Bacteria</taxon>
        <taxon>Bacillati</taxon>
        <taxon>Bacillota</taxon>
        <taxon>Bacilli</taxon>
        <taxon>Bacillales</taxon>
        <taxon>Paenibacillaceae</taxon>
        <taxon>Xylanibacillus</taxon>
    </lineage>
</organism>